<dbReference type="GO" id="GO:0006508">
    <property type="term" value="P:proteolysis"/>
    <property type="evidence" value="ECO:0007669"/>
    <property type="project" value="UniProtKB-KW"/>
</dbReference>
<comment type="function">
    <text evidence="14">Catalyzes cross-linking of the peptidoglycan cell wall.</text>
</comment>
<comment type="caution">
    <text evidence="14">Lacks conserved residue(s) required for the propagation of feature annotation.</text>
</comment>
<accession>A0A1H9FDU6</accession>
<dbReference type="Pfam" id="PF00905">
    <property type="entry name" value="Transpeptidase"/>
    <property type="match status" value="1"/>
</dbReference>
<dbReference type="GO" id="GO:0071972">
    <property type="term" value="F:peptidoglycan L,D-transpeptidase activity"/>
    <property type="evidence" value="ECO:0007669"/>
    <property type="project" value="TreeGrafter"/>
</dbReference>
<dbReference type="UniPathway" id="UPA00219"/>
<evidence type="ECO:0000256" key="6">
    <source>
        <dbReference type="ARBA" id="ARBA00022670"/>
    </source>
</evidence>
<keyword evidence="6 14" id="KW-0645">Protease</keyword>
<dbReference type="InterPro" id="IPR017790">
    <property type="entry name" value="Penicillin-binding_protein_2"/>
</dbReference>
<keyword evidence="12 14" id="KW-0472">Membrane</keyword>
<dbReference type="RefSeq" id="WP_092673147.1">
    <property type="nucleotide sequence ID" value="NZ_FOGC01000002.1"/>
</dbReference>
<keyword evidence="19" id="KW-1185">Reference proteome</keyword>
<dbReference type="AlphaFoldDB" id="A0A1H9FDU6"/>
<dbReference type="Gene3D" id="3.40.710.10">
    <property type="entry name" value="DD-peptidase/beta-lactamase superfamily"/>
    <property type="match status" value="1"/>
</dbReference>
<keyword evidence="11 14" id="KW-1133">Transmembrane helix</keyword>
<evidence type="ECO:0000256" key="5">
    <source>
        <dbReference type="ARBA" id="ARBA00022645"/>
    </source>
</evidence>
<dbReference type="SUPFAM" id="SSF56601">
    <property type="entry name" value="beta-lactamase/transpeptidase-like"/>
    <property type="match status" value="1"/>
</dbReference>
<evidence type="ECO:0000256" key="1">
    <source>
        <dbReference type="ARBA" id="ARBA00004167"/>
    </source>
</evidence>
<keyword evidence="8 14" id="KW-0378">Hydrolase</keyword>
<gene>
    <name evidence="14" type="primary">mrdA</name>
    <name evidence="18" type="ORF">SAMN05216522_102257</name>
</gene>
<dbReference type="InterPro" id="IPR005311">
    <property type="entry name" value="PBP_dimer"/>
</dbReference>
<dbReference type="Gene3D" id="3.30.1390.30">
    <property type="entry name" value="Penicillin-binding protein 2a, domain 3"/>
    <property type="match status" value="1"/>
</dbReference>
<feature type="active site" description="Acyl-ester intermediate" evidence="14">
    <location>
        <position position="326"/>
    </location>
</feature>
<evidence type="ECO:0000256" key="3">
    <source>
        <dbReference type="ARBA" id="ARBA00022475"/>
    </source>
</evidence>
<comment type="pathway">
    <text evidence="14">Cell wall biogenesis; peptidoglycan biosynthesis.</text>
</comment>
<protein>
    <recommendedName>
        <fullName evidence="14">Peptidoglycan D,D-transpeptidase MrdA</fullName>
        <ecNumber evidence="14">3.4.16.4</ecNumber>
    </recommendedName>
    <alternativeName>
        <fullName evidence="14">Penicillin-binding protein 2</fullName>
        <shortName evidence="14">PBP-2</shortName>
    </alternativeName>
</protein>
<dbReference type="GO" id="GO:0009002">
    <property type="term" value="F:serine-type D-Ala-D-Ala carboxypeptidase activity"/>
    <property type="evidence" value="ECO:0007669"/>
    <property type="project" value="UniProtKB-UniRule"/>
</dbReference>
<organism evidence="18 19">
    <name type="scientific">Rosenbergiella nectarea</name>
    <dbReference type="NCBI Taxonomy" id="988801"/>
    <lineage>
        <taxon>Bacteria</taxon>
        <taxon>Pseudomonadati</taxon>
        <taxon>Pseudomonadota</taxon>
        <taxon>Gammaproteobacteria</taxon>
        <taxon>Enterobacterales</taxon>
        <taxon>Erwiniaceae</taxon>
        <taxon>Rosenbergiella</taxon>
    </lineage>
</organism>
<dbReference type="GO" id="GO:0008658">
    <property type="term" value="F:penicillin binding"/>
    <property type="evidence" value="ECO:0007669"/>
    <property type="project" value="UniProtKB-UniRule"/>
</dbReference>
<evidence type="ECO:0000256" key="4">
    <source>
        <dbReference type="ARBA" id="ARBA00022519"/>
    </source>
</evidence>
<dbReference type="EMBL" id="FOGC01000002">
    <property type="protein sequence ID" value="SEQ35498.1"/>
    <property type="molecule type" value="Genomic_DNA"/>
</dbReference>
<dbReference type="Proteomes" id="UP000242515">
    <property type="component" value="Unassembled WGS sequence"/>
</dbReference>
<evidence type="ECO:0000259" key="17">
    <source>
        <dbReference type="Pfam" id="PF03717"/>
    </source>
</evidence>
<dbReference type="STRING" id="988801.SAMN05216522_102257"/>
<keyword evidence="13 14" id="KW-0961">Cell wall biogenesis/degradation</keyword>
<evidence type="ECO:0000313" key="19">
    <source>
        <dbReference type="Proteomes" id="UP000242515"/>
    </source>
</evidence>
<evidence type="ECO:0000313" key="18">
    <source>
        <dbReference type="EMBL" id="SEQ35498.1"/>
    </source>
</evidence>
<feature type="region of interest" description="Disordered" evidence="15">
    <location>
        <begin position="640"/>
        <end position="660"/>
    </location>
</feature>
<dbReference type="InterPro" id="IPR050515">
    <property type="entry name" value="Beta-lactam/transpept"/>
</dbReference>
<dbReference type="OrthoDB" id="9766847at2"/>
<evidence type="ECO:0000256" key="10">
    <source>
        <dbReference type="ARBA" id="ARBA00022984"/>
    </source>
</evidence>
<dbReference type="PANTHER" id="PTHR30627:SF2">
    <property type="entry name" value="PEPTIDOGLYCAN D,D-TRANSPEPTIDASE MRDA"/>
    <property type="match status" value="1"/>
</dbReference>
<sequence length="660" mass="73819">MNLRNFETEKKLFTRRALVALGFVCLCFTILGINLWHLQIQQHAYYQTRSNANDIKMIPIAPTRGMIYDRNGIPLVQNVTQYDLQLTPYNISNMQDTLDQLAPIIDLTAEDVADFKKRLKSTSRYKPIVVKEELSEEEIARFSVNEYRFPGVSINSFQDRFYPYGASLAHVVGYVSKINDRDAQRLNAEGVGENYAADHNIGKQGIEGYYESALHGKTGYQEVEVDNHGRIIRVLNEVPPTAGKNIWLTLDLHLQQYVESQLVGQRAAVLVEDPHDGSVLAMVSSPSYDPNPFVKGISYQSYKQLLQDKDLPLINRVTQGLYPPASTVKPYMAMSALLNNVITPQTSFFGAPTWTLPGTDRRYRDWKKTGHGMLNVTRAIEESADTFFYQVAYMMGIDRIHHMLSQFGYGKLSGIDLNEEYRGLLPSREWKLQARKKAWYQGDTISVGIGQGYWIATPIQMEKALVTLLNNGKVMLPHLLQKQQLGNQVEPYKAPEQFTQVGAADSPYWGLVRRAMFGMANAPNGTGYKYFHTAPYGIAAKSGTSQVFSLRQNQVYNAKMIPVRLRDHIFYTAFAPFDDPKVAVTLILENGGSDGVVAAPVMRKILDHIMLPHDSDASLTPGQGVPAMLPVESAHPGAILATPTEPVTTATPKPAIAQPR</sequence>
<dbReference type="GO" id="GO:0071555">
    <property type="term" value="P:cell wall organization"/>
    <property type="evidence" value="ECO:0007669"/>
    <property type="project" value="UniProtKB-KW"/>
</dbReference>
<dbReference type="InterPro" id="IPR012338">
    <property type="entry name" value="Beta-lactam/transpept-like"/>
</dbReference>
<dbReference type="FunFam" id="3.40.710.10:FF:000004">
    <property type="entry name" value="Peptidoglycan D,D-transpeptidase MrdA"/>
    <property type="match status" value="1"/>
</dbReference>
<dbReference type="InterPro" id="IPR036138">
    <property type="entry name" value="PBP_dimer_sf"/>
</dbReference>
<evidence type="ECO:0000256" key="15">
    <source>
        <dbReference type="SAM" id="MobiDB-lite"/>
    </source>
</evidence>
<keyword evidence="7 14" id="KW-0812">Transmembrane</keyword>
<dbReference type="GO" id="GO:0009252">
    <property type="term" value="P:peptidoglycan biosynthetic process"/>
    <property type="evidence" value="ECO:0007669"/>
    <property type="project" value="UniProtKB-UniRule"/>
</dbReference>
<evidence type="ECO:0000259" key="16">
    <source>
        <dbReference type="Pfam" id="PF00905"/>
    </source>
</evidence>
<keyword evidence="5 14" id="KW-0121">Carboxypeptidase</keyword>
<dbReference type="PANTHER" id="PTHR30627">
    <property type="entry name" value="PEPTIDOGLYCAN D,D-TRANSPEPTIDASE"/>
    <property type="match status" value="1"/>
</dbReference>
<dbReference type="Pfam" id="PF03717">
    <property type="entry name" value="PBP_dimer"/>
    <property type="match status" value="1"/>
</dbReference>
<comment type="subcellular location">
    <subcellularLocation>
        <location evidence="2">Cell membrane</location>
    </subcellularLocation>
    <subcellularLocation>
        <location evidence="1">Membrane</location>
        <topology evidence="1">Single-pass membrane protein</topology>
    </subcellularLocation>
</comment>
<evidence type="ECO:0000256" key="7">
    <source>
        <dbReference type="ARBA" id="ARBA00022692"/>
    </source>
</evidence>
<comment type="catalytic activity">
    <reaction evidence="14">
        <text>Preferential cleavage: (Ac)2-L-Lys-D-Ala-|-D-Ala. Also transpeptidation of peptidyl-alanyl moieties that are N-acyl substituents of D-alanine.</text>
        <dbReference type="EC" id="3.4.16.4"/>
    </reaction>
</comment>
<feature type="domain" description="Penicillin-binding protein dimerisation" evidence="17">
    <location>
        <begin position="60"/>
        <end position="235"/>
    </location>
</feature>
<keyword evidence="10 14" id="KW-0573">Peptidoglycan synthesis</keyword>
<evidence type="ECO:0000256" key="14">
    <source>
        <dbReference type="HAMAP-Rule" id="MF_02081"/>
    </source>
</evidence>
<dbReference type="GO" id="GO:0008360">
    <property type="term" value="P:regulation of cell shape"/>
    <property type="evidence" value="ECO:0007669"/>
    <property type="project" value="UniProtKB-KW"/>
</dbReference>
<feature type="compositionally biased region" description="Low complexity" evidence="15">
    <location>
        <begin position="641"/>
        <end position="660"/>
    </location>
</feature>
<evidence type="ECO:0000256" key="11">
    <source>
        <dbReference type="ARBA" id="ARBA00022989"/>
    </source>
</evidence>
<name>A0A1H9FDU6_9GAMM</name>
<dbReference type="EC" id="3.4.16.4" evidence="14"/>
<dbReference type="InterPro" id="IPR001460">
    <property type="entry name" value="PCN-bd_Tpept"/>
</dbReference>
<dbReference type="NCBIfam" id="TIGR03423">
    <property type="entry name" value="pbp2_mrdA"/>
    <property type="match status" value="1"/>
</dbReference>
<keyword evidence="3 14" id="KW-1003">Cell membrane</keyword>
<keyword evidence="4 14" id="KW-0997">Cell inner membrane</keyword>
<evidence type="ECO:0000256" key="2">
    <source>
        <dbReference type="ARBA" id="ARBA00004236"/>
    </source>
</evidence>
<dbReference type="Gene3D" id="3.90.1310.10">
    <property type="entry name" value="Penicillin-binding protein 2a (Domain 2)"/>
    <property type="match status" value="1"/>
</dbReference>
<dbReference type="HAMAP" id="MF_02081">
    <property type="entry name" value="MrdA_transpept"/>
    <property type="match status" value="1"/>
</dbReference>
<keyword evidence="9 14" id="KW-0133">Cell shape</keyword>
<evidence type="ECO:0000256" key="8">
    <source>
        <dbReference type="ARBA" id="ARBA00022801"/>
    </source>
</evidence>
<comment type="similarity">
    <text evidence="14">Belongs to the transpeptidase family. MrdA subfamily.</text>
</comment>
<evidence type="ECO:0000256" key="9">
    <source>
        <dbReference type="ARBA" id="ARBA00022960"/>
    </source>
</evidence>
<evidence type="ECO:0000256" key="12">
    <source>
        <dbReference type="ARBA" id="ARBA00023136"/>
    </source>
</evidence>
<reference evidence="19" key="1">
    <citation type="submission" date="2016-10" db="EMBL/GenBank/DDBJ databases">
        <authorList>
            <person name="Varghese N."/>
            <person name="Submissions S."/>
        </authorList>
    </citation>
    <scope>NUCLEOTIDE SEQUENCE [LARGE SCALE GENOMIC DNA]</scope>
    <source>
        <strain evidence="19">8N4</strain>
    </source>
</reference>
<feature type="domain" description="Penicillin-binding protein transpeptidase" evidence="16">
    <location>
        <begin position="268"/>
        <end position="607"/>
    </location>
</feature>
<proteinExistence type="inferred from homology"/>
<dbReference type="GO" id="GO:0005886">
    <property type="term" value="C:plasma membrane"/>
    <property type="evidence" value="ECO:0007669"/>
    <property type="project" value="UniProtKB-SubCell"/>
</dbReference>
<evidence type="ECO:0000256" key="13">
    <source>
        <dbReference type="ARBA" id="ARBA00023316"/>
    </source>
</evidence>
<dbReference type="SUPFAM" id="SSF56519">
    <property type="entry name" value="Penicillin binding protein dimerisation domain"/>
    <property type="match status" value="1"/>
</dbReference>